<organism evidence="1 2">
    <name type="scientific">Trichonephila clavata</name>
    <name type="common">Joro spider</name>
    <name type="synonym">Nephila clavata</name>
    <dbReference type="NCBI Taxonomy" id="2740835"/>
    <lineage>
        <taxon>Eukaryota</taxon>
        <taxon>Metazoa</taxon>
        <taxon>Ecdysozoa</taxon>
        <taxon>Arthropoda</taxon>
        <taxon>Chelicerata</taxon>
        <taxon>Arachnida</taxon>
        <taxon>Araneae</taxon>
        <taxon>Araneomorphae</taxon>
        <taxon>Entelegynae</taxon>
        <taxon>Araneoidea</taxon>
        <taxon>Nephilidae</taxon>
        <taxon>Trichonephila</taxon>
    </lineage>
</organism>
<evidence type="ECO:0000313" key="2">
    <source>
        <dbReference type="Proteomes" id="UP000887116"/>
    </source>
</evidence>
<reference evidence="1" key="1">
    <citation type="submission" date="2020-07" db="EMBL/GenBank/DDBJ databases">
        <title>Multicomponent nature underlies the extraordinary mechanical properties of spider dragline silk.</title>
        <authorList>
            <person name="Kono N."/>
            <person name="Nakamura H."/>
            <person name="Mori M."/>
            <person name="Yoshida Y."/>
            <person name="Ohtoshi R."/>
            <person name="Malay A.D."/>
            <person name="Moran D.A.P."/>
            <person name="Tomita M."/>
            <person name="Numata K."/>
            <person name="Arakawa K."/>
        </authorList>
    </citation>
    <scope>NUCLEOTIDE SEQUENCE</scope>
</reference>
<proteinExistence type="predicted"/>
<keyword evidence="2" id="KW-1185">Reference proteome</keyword>
<comment type="caution">
    <text evidence="1">The sequence shown here is derived from an EMBL/GenBank/DDBJ whole genome shotgun (WGS) entry which is preliminary data.</text>
</comment>
<accession>A0A8X6KWM2</accession>
<sequence>MKQKDRYGIPVFFIPFSIPEGHPGDRANWKDGNSRLSGKDAALTKINGGSRLRFHGYRSPVFLSIYLSSVSPFRIGFALRLCREKGVSFPTLTLGKFKTNTD</sequence>
<gene>
    <name evidence="1" type="ORF">TNCT_240331</name>
</gene>
<dbReference type="Proteomes" id="UP000887116">
    <property type="component" value="Unassembled WGS sequence"/>
</dbReference>
<dbReference type="AlphaFoldDB" id="A0A8X6KWM2"/>
<protein>
    <submittedName>
        <fullName evidence="1">Uncharacterized protein</fullName>
    </submittedName>
</protein>
<evidence type="ECO:0000313" key="1">
    <source>
        <dbReference type="EMBL" id="GFQ89255.1"/>
    </source>
</evidence>
<name>A0A8X6KWM2_TRICU</name>
<dbReference type="EMBL" id="BMAO01003643">
    <property type="protein sequence ID" value="GFQ89255.1"/>
    <property type="molecule type" value="Genomic_DNA"/>
</dbReference>